<evidence type="ECO:0000313" key="1">
    <source>
        <dbReference type="EMBL" id="GEX01763.1"/>
    </source>
</evidence>
<dbReference type="AlphaFoldDB" id="A0A699H0E3"/>
<dbReference type="PANTHER" id="PTHR33116">
    <property type="entry name" value="REVERSE TRANSCRIPTASE ZINC-BINDING DOMAIN-CONTAINING PROTEIN-RELATED-RELATED"/>
    <property type="match status" value="1"/>
</dbReference>
<protein>
    <submittedName>
        <fullName evidence="1">RNA-directed DNA polymerase, eukaryota</fullName>
    </submittedName>
</protein>
<dbReference type="GO" id="GO:0003964">
    <property type="term" value="F:RNA-directed DNA polymerase activity"/>
    <property type="evidence" value="ECO:0007669"/>
    <property type="project" value="UniProtKB-KW"/>
</dbReference>
<organism evidence="1">
    <name type="scientific">Tanacetum cinerariifolium</name>
    <name type="common">Dalmatian daisy</name>
    <name type="synonym">Chrysanthemum cinerariifolium</name>
    <dbReference type="NCBI Taxonomy" id="118510"/>
    <lineage>
        <taxon>Eukaryota</taxon>
        <taxon>Viridiplantae</taxon>
        <taxon>Streptophyta</taxon>
        <taxon>Embryophyta</taxon>
        <taxon>Tracheophyta</taxon>
        <taxon>Spermatophyta</taxon>
        <taxon>Magnoliopsida</taxon>
        <taxon>eudicotyledons</taxon>
        <taxon>Gunneridae</taxon>
        <taxon>Pentapetalae</taxon>
        <taxon>asterids</taxon>
        <taxon>campanulids</taxon>
        <taxon>Asterales</taxon>
        <taxon>Asteraceae</taxon>
        <taxon>Asteroideae</taxon>
        <taxon>Anthemideae</taxon>
        <taxon>Anthemidinae</taxon>
        <taxon>Tanacetum</taxon>
    </lineage>
</organism>
<keyword evidence="1" id="KW-0695">RNA-directed DNA polymerase</keyword>
<dbReference type="SUPFAM" id="SSF56219">
    <property type="entry name" value="DNase I-like"/>
    <property type="match status" value="1"/>
</dbReference>
<sequence>MDNKQYEGPFNIYELLNKKKVNDNEDVQSEDNLKYPLGFTPRMYQKVFLKKAKKDWVKELCYKHKFNFLTLQETKMENIDLRNIMMIWGNFTFEFDISSSIGNSGGVRVPSFSRMLIISVYAPQEVSEKKMLWNYLNDLVDKWNGKVVIMGDFNEVRTRDERFGSCFHEQGAEAFNLFIALGGLLDVPLGGYRFTWSLNSASKVIDYGPVPFRLYHYWFNLEGFDKMLEDTWNEEIYQGDNDVELVAKQTNIMNSIHDIERLENTELTQKAKVKWAIKGDENSRYFHGIINKKRVQLAIRELQFPHRITIEQRLDMEKDITYDERYWRFMGSDIVAVVNHFFQYGQFPKGAKIPANRLCGVLGDIVNEVQSAFVANRQILDGPFMLNELISWSKNTRTQTMMFKVDFEKDYDSKSKVMGIGVSSDQVKKPAYQIGCVTFTPLFSYLGVKVGGMMSRNSTWNEVIQRLLDWLSKWKMQKLSIGGRLTLLKSVLGSMHTYHIPLFKTPMKVLNTMESIRSKFFNGMEMTKKKMVWVRWSNVLDSKQKGGLGVSSFYALNRALIFKWVPFSKFLVVGASH</sequence>
<keyword evidence="1" id="KW-0548">Nucleotidyltransferase</keyword>
<dbReference type="Gene3D" id="3.60.10.10">
    <property type="entry name" value="Endonuclease/exonuclease/phosphatase"/>
    <property type="match status" value="1"/>
</dbReference>
<proteinExistence type="predicted"/>
<gene>
    <name evidence="1" type="ORF">Tci_273738</name>
</gene>
<dbReference type="PANTHER" id="PTHR33116:SF79">
    <property type="entry name" value="REVERSE TRANSCRIPTASE DOMAIN, ZINC FINGER, CCHC-TYPE-RELATED"/>
    <property type="match status" value="1"/>
</dbReference>
<accession>A0A699H0E3</accession>
<reference evidence="1" key="1">
    <citation type="journal article" date="2019" name="Sci. Rep.">
        <title>Draft genome of Tanacetum cinerariifolium, the natural source of mosquito coil.</title>
        <authorList>
            <person name="Yamashiro T."/>
            <person name="Shiraishi A."/>
            <person name="Satake H."/>
            <person name="Nakayama K."/>
        </authorList>
    </citation>
    <scope>NUCLEOTIDE SEQUENCE</scope>
</reference>
<dbReference type="InterPro" id="IPR036691">
    <property type="entry name" value="Endo/exonu/phosph_ase_sf"/>
</dbReference>
<comment type="caution">
    <text evidence="1">The sequence shown here is derived from an EMBL/GenBank/DDBJ whole genome shotgun (WGS) entry which is preliminary data.</text>
</comment>
<dbReference type="EMBL" id="BKCJ010085226">
    <property type="protein sequence ID" value="GEX01763.1"/>
    <property type="molecule type" value="Genomic_DNA"/>
</dbReference>
<keyword evidence="1" id="KW-0808">Transferase</keyword>
<name>A0A699H0E3_TANCI</name>